<dbReference type="SUPFAM" id="SSF52540">
    <property type="entry name" value="P-loop containing nucleoside triphosphate hydrolases"/>
    <property type="match status" value="1"/>
</dbReference>
<dbReference type="GO" id="GO:0005524">
    <property type="term" value="F:ATP binding"/>
    <property type="evidence" value="ECO:0007669"/>
    <property type="project" value="UniProtKB-KW"/>
</dbReference>
<evidence type="ECO:0000256" key="5">
    <source>
        <dbReference type="ARBA" id="ARBA00023175"/>
    </source>
</evidence>
<keyword evidence="3 7" id="KW-0547">Nucleotide-binding</keyword>
<dbReference type="SMART" id="SM00129">
    <property type="entry name" value="KISc"/>
    <property type="match status" value="1"/>
</dbReference>
<dbReference type="Gene3D" id="3.40.850.10">
    <property type="entry name" value="Kinesin motor domain"/>
    <property type="match status" value="2"/>
</dbReference>
<dbReference type="InterPro" id="IPR019821">
    <property type="entry name" value="Kinesin_motor_CS"/>
</dbReference>
<dbReference type="SUPFAM" id="SSF47576">
    <property type="entry name" value="Calponin-homology domain, CH-domain"/>
    <property type="match status" value="1"/>
</dbReference>
<evidence type="ECO:0000313" key="13">
    <source>
        <dbReference type="Proteomes" id="UP000639772"/>
    </source>
</evidence>
<name>A0A835RKA6_VANPL</name>
<dbReference type="OrthoDB" id="3176171at2759"/>
<dbReference type="InterPro" id="IPR036961">
    <property type="entry name" value="Kinesin_motor_dom_sf"/>
</dbReference>
<dbReference type="InterPro" id="IPR001715">
    <property type="entry name" value="CH_dom"/>
</dbReference>
<dbReference type="InterPro" id="IPR031852">
    <property type="entry name" value="Vik1/Cik1_MT-bd"/>
</dbReference>
<feature type="coiled-coil region" evidence="8">
    <location>
        <begin position="321"/>
        <end position="412"/>
    </location>
</feature>
<comment type="caution">
    <text evidence="6">Lacks conserved residue(s) required for the propagation of feature annotation.</text>
</comment>
<dbReference type="InterPro" id="IPR036872">
    <property type="entry name" value="CH_dom_sf"/>
</dbReference>
<evidence type="ECO:0000313" key="12">
    <source>
        <dbReference type="EMBL" id="KAG0487542.1"/>
    </source>
</evidence>
<dbReference type="Pfam" id="PF16796">
    <property type="entry name" value="Microtub_bd"/>
    <property type="match status" value="1"/>
</dbReference>
<evidence type="ECO:0000256" key="2">
    <source>
        <dbReference type="ARBA" id="ARBA00022701"/>
    </source>
</evidence>
<feature type="region of interest" description="Disordered" evidence="9">
    <location>
        <begin position="881"/>
        <end position="960"/>
    </location>
</feature>
<dbReference type="InterPro" id="IPR027417">
    <property type="entry name" value="P-loop_NTPase"/>
</dbReference>
<comment type="caution">
    <text evidence="12">The sequence shown here is derived from an EMBL/GenBank/DDBJ whole genome shotgun (WGS) entry which is preliminary data.</text>
</comment>
<evidence type="ECO:0000256" key="9">
    <source>
        <dbReference type="SAM" id="MobiDB-lite"/>
    </source>
</evidence>
<dbReference type="InterPro" id="IPR001752">
    <property type="entry name" value="Kinesin_motor_dom"/>
</dbReference>
<feature type="compositionally biased region" description="Polar residues" evidence="9">
    <location>
        <begin position="150"/>
        <end position="160"/>
    </location>
</feature>
<keyword evidence="8" id="KW-0175">Coiled coil</keyword>
<feature type="domain" description="Kinesin motor" evidence="11">
    <location>
        <begin position="500"/>
        <end position="582"/>
    </location>
</feature>
<feature type="domain" description="Kinesin motor" evidence="11">
    <location>
        <begin position="590"/>
        <end position="750"/>
    </location>
</feature>
<keyword evidence="5 7" id="KW-0505">Motor protein</keyword>
<dbReference type="PROSITE" id="PS50067">
    <property type="entry name" value="KINESIN_MOTOR_2"/>
    <property type="match status" value="2"/>
</dbReference>
<dbReference type="GO" id="GO:0007018">
    <property type="term" value="P:microtubule-based movement"/>
    <property type="evidence" value="ECO:0007669"/>
    <property type="project" value="InterPro"/>
</dbReference>
<dbReference type="InterPro" id="IPR027640">
    <property type="entry name" value="Kinesin-like_fam"/>
</dbReference>
<feature type="region of interest" description="Disordered" evidence="9">
    <location>
        <begin position="146"/>
        <end position="171"/>
    </location>
</feature>
<dbReference type="PANTHER" id="PTHR47972">
    <property type="entry name" value="KINESIN-LIKE PROTEIN KLP-3"/>
    <property type="match status" value="1"/>
</dbReference>
<dbReference type="AlphaFoldDB" id="A0A835RKA6"/>
<comment type="similarity">
    <text evidence="1">Belongs to the TRAFAC class myosin-kinesin ATPase superfamily. Kinesin family. KIN-14 subfamily.</text>
</comment>
<feature type="domain" description="Calponin-homology (CH)" evidence="10">
    <location>
        <begin position="11"/>
        <end position="118"/>
    </location>
</feature>
<dbReference type="GO" id="GO:0003777">
    <property type="term" value="F:microtubule motor activity"/>
    <property type="evidence" value="ECO:0007669"/>
    <property type="project" value="InterPro"/>
</dbReference>
<keyword evidence="4 7" id="KW-0067">ATP-binding</keyword>
<reference evidence="12 13" key="1">
    <citation type="journal article" date="2020" name="Nat. Food">
        <title>A phased Vanilla planifolia genome enables genetic improvement of flavour and production.</title>
        <authorList>
            <person name="Hasing T."/>
            <person name="Tang H."/>
            <person name="Brym M."/>
            <person name="Khazi F."/>
            <person name="Huang T."/>
            <person name="Chambers A.H."/>
        </authorList>
    </citation>
    <scope>NUCLEOTIDE SEQUENCE [LARGE SCALE GENOMIC DNA]</scope>
    <source>
        <tissue evidence="12">Leaf</tissue>
    </source>
</reference>
<dbReference type="PROSITE" id="PS50021">
    <property type="entry name" value="CH"/>
    <property type="match status" value="1"/>
</dbReference>
<sequence>MGSMSPTDAIAKRRFMAIEWLNSLFLGLNIPVDSSEEELRLQLFDGTILCGIMNKQDPVAIANQLGAYMSSEQRREKVERFLSAVEEMGVPQFSATDLEHGPISAVVDCLLSLRDHLSSIDGGSDINGTAQFGNHPKKSGISLEGERDAIQSSRAQNGKSSPVFEEGKKRHFSGSRSQLVLQNAVTSDQSAASLRHAGHKFHVVFQLKQGHFSDIPAAKLLEIMRSNGLDNAPTQSLLSVVNGILDESIERKNGEIPLRVGFLLRKVFQEVERRVSTQAEHIRKQNNLIKAREEKYQSRIKVLQTLAAGTNEETQIVLSQLELIKEQKATAEENKKHEEHLALKLAKDNENNDRKISELTHELEAMKSSYEHQSQQVEAEAKHNETRFQERIKEIELMLSEANKRINELESVSEAKFQNWNMKESFLHNFISFQLQSLKGLKISHESIKVEFATSQRKWREEINGMGIKLKVLADAAENYHTVLAENRKLYNEVQELKGNIRVYCRVRPFLPGQNAKSTTVDYIGENGEIALVNPSKQGKDGSRMFKFNKVFGQAATQVQVFLDIQPLIRSVLDGYNVCIFASQPHGLAVPDANMVPVKSTVDVLELMQVGFANRAVGSTALNERSSRSHSILTVHVRGVDLKSGSTSRGSLHLIDLAGSERVDRSEVVGDRLKEAQYINKSLSALGDVIFALSQKNAHVPYRNSKLTQVLQSSLGGQAKTLMFVQVNPDVESYSETLSTLKFAERVSGVELGAARSNKEGKDIKGLIEQVASLKDTIARKDEEIEQLQMLKDPRTQSPKSNLVKHDSSSAGVLSLGGMTRQSGRNVLNFNEKDVTDPENQSDCSDKELEVDSLSAGDSFHADEEHMGSCDADFEGRLSDVSGGDISIGEDSEYSVASNNDSEAATEKTSKAPSRIPKPLSQQTGYLSTRSKSSDSLKSSAAKKSTLTPAAASHLKQVKR</sequence>
<dbReference type="Pfam" id="PF00225">
    <property type="entry name" value="Kinesin"/>
    <property type="match status" value="1"/>
</dbReference>
<feature type="region of interest" description="Disordered" evidence="9">
    <location>
        <begin position="830"/>
        <end position="853"/>
    </location>
</feature>
<dbReference type="GO" id="GO:0008017">
    <property type="term" value="F:microtubule binding"/>
    <property type="evidence" value="ECO:0007669"/>
    <property type="project" value="InterPro"/>
</dbReference>
<evidence type="ECO:0000259" key="10">
    <source>
        <dbReference type="PROSITE" id="PS50021"/>
    </source>
</evidence>
<evidence type="ECO:0000256" key="6">
    <source>
        <dbReference type="PROSITE-ProRule" id="PRU00283"/>
    </source>
</evidence>
<dbReference type="PROSITE" id="PS00411">
    <property type="entry name" value="KINESIN_MOTOR_1"/>
    <property type="match status" value="1"/>
</dbReference>
<dbReference type="PRINTS" id="PR00380">
    <property type="entry name" value="KINESINHEAVY"/>
</dbReference>
<feature type="compositionally biased region" description="Low complexity" evidence="9">
    <location>
        <begin position="927"/>
        <end position="953"/>
    </location>
</feature>
<keyword evidence="2 7" id="KW-0493">Microtubule</keyword>
<dbReference type="FunFam" id="3.40.850.10:FF:000178">
    <property type="entry name" value="Kinesin-related protein3"/>
    <property type="match status" value="1"/>
</dbReference>
<organism evidence="12 13">
    <name type="scientific">Vanilla planifolia</name>
    <name type="common">Vanilla</name>
    <dbReference type="NCBI Taxonomy" id="51239"/>
    <lineage>
        <taxon>Eukaryota</taxon>
        <taxon>Viridiplantae</taxon>
        <taxon>Streptophyta</taxon>
        <taxon>Embryophyta</taxon>
        <taxon>Tracheophyta</taxon>
        <taxon>Spermatophyta</taxon>
        <taxon>Magnoliopsida</taxon>
        <taxon>Liliopsida</taxon>
        <taxon>Asparagales</taxon>
        <taxon>Orchidaceae</taxon>
        <taxon>Vanilloideae</taxon>
        <taxon>Vanilleae</taxon>
        <taxon>Vanilla</taxon>
    </lineage>
</organism>
<dbReference type="Proteomes" id="UP000639772">
    <property type="component" value="Unassembled WGS sequence"/>
</dbReference>
<evidence type="ECO:0000256" key="1">
    <source>
        <dbReference type="ARBA" id="ARBA00010899"/>
    </source>
</evidence>
<dbReference type="GO" id="GO:0005874">
    <property type="term" value="C:microtubule"/>
    <property type="evidence" value="ECO:0007669"/>
    <property type="project" value="UniProtKB-KW"/>
</dbReference>
<gene>
    <name evidence="12" type="ORF">HPP92_009637</name>
</gene>
<dbReference type="PANTHER" id="PTHR47972:SF14">
    <property type="entry name" value="KINESIN-LIKE PROTEIN KIN-14J"/>
    <property type="match status" value="1"/>
</dbReference>
<accession>A0A835RKA6</accession>
<feature type="region of interest" description="Disordered" evidence="9">
    <location>
        <begin position="790"/>
        <end position="818"/>
    </location>
</feature>
<evidence type="ECO:0000259" key="11">
    <source>
        <dbReference type="PROSITE" id="PS50067"/>
    </source>
</evidence>
<evidence type="ECO:0000256" key="8">
    <source>
        <dbReference type="SAM" id="Coils"/>
    </source>
</evidence>
<dbReference type="Gene3D" id="1.10.418.10">
    <property type="entry name" value="Calponin-like domain"/>
    <property type="match status" value="1"/>
</dbReference>
<dbReference type="Pfam" id="PF00307">
    <property type="entry name" value="CH"/>
    <property type="match status" value="1"/>
</dbReference>
<dbReference type="EMBL" id="JADCNM010000004">
    <property type="protein sequence ID" value="KAG0487542.1"/>
    <property type="molecule type" value="Genomic_DNA"/>
</dbReference>
<protein>
    <recommendedName>
        <fullName evidence="7">Kinesin-like protein</fullName>
    </recommendedName>
</protein>
<evidence type="ECO:0000256" key="3">
    <source>
        <dbReference type="ARBA" id="ARBA00022741"/>
    </source>
</evidence>
<evidence type="ECO:0000256" key="4">
    <source>
        <dbReference type="ARBA" id="ARBA00022840"/>
    </source>
</evidence>
<evidence type="ECO:0000256" key="7">
    <source>
        <dbReference type="RuleBase" id="RU000394"/>
    </source>
</evidence>
<proteinExistence type="inferred from homology"/>